<gene>
    <name evidence="4" type="ORF">A4X13_0g3091</name>
</gene>
<name>A0A8T8T3X2_9BASI</name>
<feature type="compositionally biased region" description="Basic and acidic residues" evidence="2">
    <location>
        <begin position="124"/>
        <end position="133"/>
    </location>
</feature>
<keyword evidence="5" id="KW-1185">Reference proteome</keyword>
<comment type="caution">
    <text evidence="4">The sequence shown here is derived from an EMBL/GenBank/DDBJ whole genome shotgun (WGS) entry which is preliminary data.</text>
</comment>
<dbReference type="GO" id="GO:0005634">
    <property type="term" value="C:nucleus"/>
    <property type="evidence" value="ECO:0007669"/>
    <property type="project" value="TreeGrafter"/>
</dbReference>
<dbReference type="Pfam" id="PF06047">
    <property type="entry name" value="Nkap_C"/>
    <property type="match status" value="1"/>
</dbReference>
<feature type="compositionally biased region" description="Basic residues" evidence="2">
    <location>
        <begin position="134"/>
        <end position="143"/>
    </location>
</feature>
<dbReference type="InterPro" id="IPR040466">
    <property type="entry name" value="NKAP"/>
</dbReference>
<evidence type="ECO:0000313" key="5">
    <source>
        <dbReference type="Proteomes" id="UP000077521"/>
    </source>
</evidence>
<sequence>MDTTVWPTSPRAPLSEEEAEAEKEERRRKRSEKKHRSSSHRHRSSKHRSSSSSKRRDDRSDESDSEDEKDRRHRRSSGHRSSRRKEEEKDDVDDRKSSSRRRRHGSSSAKKRSRDESDSEDESDRSSADEGGRRGKRSRRRSTRSASPVDAHRSSNSKGKGKARADDDSADDGKPLIVRAPHDDEGAEDWEGPLDQRRRELKAAAGGDEDDDDVEVGPQLPVDDSGAPLDPRAYGGALRAGEGSAMAAYIAAGQRIPRRGEIGLEPDQIEKYESAGYVMSGSRHRRMNAVRMRKENQVISAEEQRAILKMRKEEKMKREGEIVSQFKELVDTMNPGQ</sequence>
<reference evidence="4" key="2">
    <citation type="journal article" date="2019" name="IMA Fungus">
        <title>Genome sequencing and comparison of five Tilletia species to identify candidate genes for the detection of regulated species infecting wheat.</title>
        <authorList>
            <person name="Nguyen H.D.T."/>
            <person name="Sultana T."/>
            <person name="Kesanakurti P."/>
            <person name="Hambleton S."/>
        </authorList>
    </citation>
    <scope>NUCLEOTIDE SEQUENCE</scope>
    <source>
        <strain evidence="4">DAOMC 236416</strain>
    </source>
</reference>
<dbReference type="InterPro" id="IPR009269">
    <property type="entry name" value="NKAP_C"/>
</dbReference>
<feature type="compositionally biased region" description="Basic and acidic residues" evidence="2">
    <location>
        <begin position="84"/>
        <end position="97"/>
    </location>
</feature>
<dbReference type="Proteomes" id="UP000077521">
    <property type="component" value="Unassembled WGS sequence"/>
</dbReference>
<dbReference type="PANTHER" id="PTHR13087">
    <property type="entry name" value="NF-KAPPA B ACTIVATING PROTEIN"/>
    <property type="match status" value="1"/>
</dbReference>
<evidence type="ECO:0000256" key="1">
    <source>
        <dbReference type="ARBA" id="ARBA00009313"/>
    </source>
</evidence>
<dbReference type="GO" id="GO:0003682">
    <property type="term" value="F:chromatin binding"/>
    <property type="evidence" value="ECO:0007669"/>
    <property type="project" value="InterPro"/>
</dbReference>
<comment type="similarity">
    <text evidence="1">Belongs to the NKAP family.</text>
</comment>
<dbReference type="GO" id="GO:0010468">
    <property type="term" value="P:regulation of gene expression"/>
    <property type="evidence" value="ECO:0007669"/>
    <property type="project" value="TreeGrafter"/>
</dbReference>
<accession>A0A8T8T3X2</accession>
<evidence type="ECO:0000256" key="2">
    <source>
        <dbReference type="SAM" id="MobiDB-lite"/>
    </source>
</evidence>
<feature type="compositionally biased region" description="Basic residues" evidence="2">
    <location>
        <begin position="98"/>
        <end position="112"/>
    </location>
</feature>
<feature type="domain" description="NF-kappa-B-activating protein C-terminal" evidence="3">
    <location>
        <begin position="232"/>
        <end position="331"/>
    </location>
</feature>
<feature type="region of interest" description="Disordered" evidence="2">
    <location>
        <begin position="1"/>
        <end position="235"/>
    </location>
</feature>
<feature type="compositionally biased region" description="Basic residues" evidence="2">
    <location>
        <begin position="71"/>
        <end position="83"/>
    </location>
</feature>
<protein>
    <recommendedName>
        <fullName evidence="3">NF-kappa-B-activating protein C-terminal domain-containing protein</fullName>
    </recommendedName>
</protein>
<feature type="compositionally biased region" description="Basic and acidic residues" evidence="2">
    <location>
        <begin position="163"/>
        <end position="184"/>
    </location>
</feature>
<dbReference type="PANTHER" id="PTHR13087:SF0">
    <property type="entry name" value="NFKB ACTIVATING PROTEIN LIKE"/>
    <property type="match status" value="1"/>
</dbReference>
<feature type="compositionally biased region" description="Basic residues" evidence="2">
    <location>
        <begin position="26"/>
        <end position="49"/>
    </location>
</feature>
<evidence type="ECO:0000313" key="4">
    <source>
        <dbReference type="EMBL" id="KAE8255321.1"/>
    </source>
</evidence>
<proteinExistence type="inferred from homology"/>
<dbReference type="EMBL" id="LWDF02000163">
    <property type="protein sequence ID" value="KAE8255321.1"/>
    <property type="molecule type" value="Genomic_DNA"/>
</dbReference>
<organism evidence="4 5">
    <name type="scientific">Tilletia indica</name>
    <dbReference type="NCBI Taxonomy" id="43049"/>
    <lineage>
        <taxon>Eukaryota</taxon>
        <taxon>Fungi</taxon>
        <taxon>Dikarya</taxon>
        <taxon>Basidiomycota</taxon>
        <taxon>Ustilaginomycotina</taxon>
        <taxon>Exobasidiomycetes</taxon>
        <taxon>Tilletiales</taxon>
        <taxon>Tilletiaceae</taxon>
        <taxon>Tilletia</taxon>
    </lineage>
</organism>
<reference evidence="4" key="1">
    <citation type="submission" date="2016-04" db="EMBL/GenBank/DDBJ databases">
        <authorList>
            <person name="Nguyen H.D."/>
            <person name="Samba Siva P."/>
            <person name="Cullis J."/>
            <person name="Levesque C.A."/>
            <person name="Hambleton S."/>
        </authorList>
    </citation>
    <scope>NUCLEOTIDE SEQUENCE</scope>
    <source>
        <strain evidence="4">DAOMC 236416</strain>
    </source>
</reference>
<evidence type="ECO:0000259" key="3">
    <source>
        <dbReference type="Pfam" id="PF06047"/>
    </source>
</evidence>
<dbReference type="AlphaFoldDB" id="A0A8T8T3X2"/>